<dbReference type="PANTHER" id="PTHR13155:SF1">
    <property type="entry name" value="A-KINASE ANCHOR PROTEIN 10, MITOCHONDRIAL"/>
    <property type="match status" value="1"/>
</dbReference>
<name>A0A7J7JX90_BUGNE</name>
<evidence type="ECO:0000259" key="2">
    <source>
        <dbReference type="PROSITE" id="PS50132"/>
    </source>
</evidence>
<dbReference type="GO" id="GO:0005886">
    <property type="term" value="C:plasma membrane"/>
    <property type="evidence" value="ECO:0007669"/>
    <property type="project" value="TreeGrafter"/>
</dbReference>
<dbReference type="GO" id="GO:0008104">
    <property type="term" value="P:intracellular protein localization"/>
    <property type="evidence" value="ECO:0007669"/>
    <property type="project" value="TreeGrafter"/>
</dbReference>
<dbReference type="PANTHER" id="PTHR13155">
    <property type="entry name" value="A-KINASE ANCHOR PROTEINS"/>
    <property type="match status" value="1"/>
</dbReference>
<dbReference type="OrthoDB" id="5584247at2759"/>
<gene>
    <name evidence="3" type="ORF">EB796_011319</name>
</gene>
<feature type="domain" description="RGS" evidence="2">
    <location>
        <begin position="120"/>
        <end position="284"/>
    </location>
</feature>
<dbReference type="Pfam" id="PF00615">
    <property type="entry name" value="RGS"/>
    <property type="match status" value="2"/>
</dbReference>
<dbReference type="Proteomes" id="UP000593567">
    <property type="component" value="Unassembled WGS sequence"/>
</dbReference>
<dbReference type="AlphaFoldDB" id="A0A7J7JX90"/>
<dbReference type="FunFam" id="1.10.167.10:FF:000005">
    <property type="entry name" value="Putative A-kinase anchor protein 10 mitochondrial"/>
    <property type="match status" value="1"/>
</dbReference>
<protein>
    <submittedName>
        <fullName evidence="3">AKAP10</fullName>
    </submittedName>
</protein>
<evidence type="ECO:0000256" key="1">
    <source>
        <dbReference type="SAM" id="MobiDB-lite"/>
    </source>
</evidence>
<proteinExistence type="predicted"/>
<comment type="caution">
    <text evidence="3">The sequence shown here is derived from an EMBL/GenBank/DDBJ whole genome shotgun (WGS) entry which is preliminary data.</text>
</comment>
<feature type="compositionally biased region" description="Low complexity" evidence="1">
    <location>
        <begin position="173"/>
        <end position="188"/>
    </location>
</feature>
<feature type="domain" description="RGS" evidence="2">
    <location>
        <begin position="294"/>
        <end position="418"/>
    </location>
</feature>
<feature type="region of interest" description="Disordered" evidence="1">
    <location>
        <begin position="1"/>
        <end position="50"/>
    </location>
</feature>
<dbReference type="Gene3D" id="1.10.167.10">
    <property type="entry name" value="Regulator of G-protein Signalling 4, domain 2"/>
    <property type="match status" value="2"/>
</dbReference>
<dbReference type="InterPro" id="IPR016137">
    <property type="entry name" value="RGS"/>
</dbReference>
<dbReference type="SUPFAM" id="SSF48097">
    <property type="entry name" value="Regulator of G-protein signaling, RGS"/>
    <property type="match status" value="2"/>
</dbReference>
<dbReference type="CDD" id="cd08721">
    <property type="entry name" value="RGS_AKAP2_2"/>
    <property type="match status" value="1"/>
</dbReference>
<dbReference type="SMART" id="SM00315">
    <property type="entry name" value="RGS"/>
    <property type="match status" value="2"/>
</dbReference>
<reference evidence="3" key="1">
    <citation type="submission" date="2020-06" db="EMBL/GenBank/DDBJ databases">
        <title>Draft genome of Bugula neritina, a colonial animal packing powerful symbionts and potential medicines.</title>
        <authorList>
            <person name="Rayko M."/>
        </authorList>
    </citation>
    <scope>NUCLEOTIDE SEQUENCE [LARGE SCALE GENOMIC DNA]</scope>
    <source>
        <strain evidence="3">Kwan_BN1</strain>
    </source>
</reference>
<feature type="compositionally biased region" description="Polar residues" evidence="1">
    <location>
        <begin position="449"/>
        <end position="460"/>
    </location>
</feature>
<feature type="compositionally biased region" description="Acidic residues" evidence="1">
    <location>
        <begin position="31"/>
        <end position="40"/>
    </location>
</feature>
<feature type="region of interest" description="Disordered" evidence="1">
    <location>
        <begin position="173"/>
        <end position="204"/>
    </location>
</feature>
<sequence length="610" mass="68711">MPFLPSLKKLSGTKPEKNSKPKRKSQFFDTDPTEELDGAETIENAKRKSKSKFYKDLPITKSTDSLDTASIGSTNSHTSSTSKSSHQLPPRVIGLETQGDLGQSQTADVWCRRTSILSRSFFDILHDQDLIGQFIQYMTSKDKGHLVKFWLDSENFTAASLSRMRVQSIHSVVENSSDTSSNNNKTVTINSPSTPKSDTKDDESLQESIKRDAVNIYSKYIALDCPSFIGITEQLRNSTISKICSEDGKVDPLCFKDCQLFVEELFKKEHYKQFLESSYYRRYQVQMIVDGKLHLIDILYNDAIMFYFTEFVEQENASSLLQFWMAVDNFQSQLEYDKYTAKEAQADAMILYEKYFSLQASEPLGFSDKVRMHVELNICREGGPLPDCFLVPKIIILETIEKTLFKPFLQSQIYYRYLSELIASNQSVDSQAMTPKAKVKKSHSRKGSGASSYDAQSLGESSMAEGDVTGEYNSRLNGIDDDTPLWKRVHHRKTMSLGQLSEFGQYVSELELERVPDIDKHKGNRFSRKKRAKEKEQEAMAWEVTKMIISGVKQEVAERAADATCSSSAGAVGTSAMSHNSSDIHKTSLTLPDIDMTPDLIGGSSSVTKL</sequence>
<feature type="compositionally biased region" description="Basic residues" evidence="1">
    <location>
        <begin position="437"/>
        <end position="446"/>
    </location>
</feature>
<feature type="compositionally biased region" description="Low complexity" evidence="1">
    <location>
        <begin position="70"/>
        <end position="85"/>
    </location>
</feature>
<organism evidence="3 4">
    <name type="scientific">Bugula neritina</name>
    <name type="common">Brown bryozoan</name>
    <name type="synonym">Sertularia neritina</name>
    <dbReference type="NCBI Taxonomy" id="10212"/>
    <lineage>
        <taxon>Eukaryota</taxon>
        <taxon>Metazoa</taxon>
        <taxon>Spiralia</taxon>
        <taxon>Lophotrochozoa</taxon>
        <taxon>Bryozoa</taxon>
        <taxon>Gymnolaemata</taxon>
        <taxon>Cheilostomatida</taxon>
        <taxon>Flustrina</taxon>
        <taxon>Buguloidea</taxon>
        <taxon>Bugulidae</taxon>
        <taxon>Bugula</taxon>
    </lineage>
</organism>
<dbReference type="PROSITE" id="PS50132">
    <property type="entry name" value="RGS"/>
    <property type="match status" value="2"/>
</dbReference>
<feature type="region of interest" description="Disordered" evidence="1">
    <location>
        <begin position="65"/>
        <end position="89"/>
    </location>
</feature>
<dbReference type="InterPro" id="IPR052246">
    <property type="entry name" value="Cell_Polariz_PKAAnc"/>
</dbReference>
<feature type="region of interest" description="Disordered" evidence="1">
    <location>
        <begin position="432"/>
        <end position="460"/>
    </location>
</feature>
<dbReference type="EMBL" id="VXIV02001713">
    <property type="protein sequence ID" value="KAF6030334.1"/>
    <property type="molecule type" value="Genomic_DNA"/>
</dbReference>
<dbReference type="GO" id="GO:0005739">
    <property type="term" value="C:mitochondrion"/>
    <property type="evidence" value="ECO:0007669"/>
    <property type="project" value="TreeGrafter"/>
</dbReference>
<dbReference type="InterPro" id="IPR036305">
    <property type="entry name" value="RGS_sf"/>
</dbReference>
<evidence type="ECO:0000313" key="4">
    <source>
        <dbReference type="Proteomes" id="UP000593567"/>
    </source>
</evidence>
<keyword evidence="4" id="KW-1185">Reference proteome</keyword>
<evidence type="ECO:0000313" key="3">
    <source>
        <dbReference type="EMBL" id="KAF6030334.1"/>
    </source>
</evidence>
<dbReference type="InterPro" id="IPR044926">
    <property type="entry name" value="RGS_subdomain_2"/>
</dbReference>
<accession>A0A7J7JX90</accession>